<organism evidence="2 3">
    <name type="scientific">Brevibacterium mcbrellneri ATCC 49030</name>
    <dbReference type="NCBI Taxonomy" id="585530"/>
    <lineage>
        <taxon>Bacteria</taxon>
        <taxon>Bacillati</taxon>
        <taxon>Actinomycetota</taxon>
        <taxon>Actinomycetes</taxon>
        <taxon>Micrococcales</taxon>
        <taxon>Brevibacteriaceae</taxon>
        <taxon>Brevibacterium</taxon>
    </lineage>
</organism>
<comment type="caution">
    <text evidence="2">The sequence shown here is derived from an EMBL/GenBank/DDBJ whole genome shotgun (WGS) entry which is preliminary data.</text>
</comment>
<sequence length="741" mass="81096">MTTTHTHTRNDLHDGPAVELFETVKNTTRIMDEAQVKQAEAVAAVISAHITPLDDFTHGLHAVFTSNPGAGPLVTNGTTSSSNAGPSAFGSVGVDDVVACVALPSGEVATVASVERVADELPTPTEGVLAKLLDCTRSQLVTRVRKIMTAVVLMPKLWSLAKAGVIGFDRVLYTVGRVGRAGVCIPVFDDMLTNKRVDVPWKTYRRHVNEILAMLMTPETRVENARRNRGVSYWVNDDGTATWSLTGPVLEMEAFYQRVRGTARAILAIHIEAFSVRLTDEQQALFITEGNGDTTEVRVGDLGRVEVDDDRLIDQLTLDLITGAKPSTTLRVRVVPTGKHAPITVTNTKDTFDPGVPGAESDGAFEAGGPGTDTRSDAGGPGSGDADGSVWAEKREARQAENVYELELCVSMPEKEEWLKAQAGITVTIPVLHFLTHLPPPSTERRPEEQRPERRRFGKDPGPDRSGPGNQGTGVPPETDAPPGSEETLNPEEFLNTAERVSVGEPLGAGAPVGAGRELDYGLPIKVDPDARVPVMMNNRVPLDAKTADELIAQAKWAYRMFTDPQTGVVLESTPTKYYIPPALKRMVEARHPDCSVPWCATPARVCEKDHIEPFNHQDPENGGLTVMENLHPLCKRHHQEKTQKRLRVDKMDDGSLARVFPRIGAMLVYPPESRINQLQYERLLEYFDTGDQDISHTINQYQATEHQTARSTETEATHSPGEVFNGDTRPWEPSEEPPPF</sequence>
<protein>
    <submittedName>
        <fullName evidence="2">HNH endonuclease domain protein</fullName>
    </submittedName>
</protein>
<accession>D4YKF6</accession>
<evidence type="ECO:0000256" key="1">
    <source>
        <dbReference type="SAM" id="MobiDB-lite"/>
    </source>
</evidence>
<dbReference type="GO" id="GO:0004519">
    <property type="term" value="F:endonuclease activity"/>
    <property type="evidence" value="ECO:0007669"/>
    <property type="project" value="UniProtKB-KW"/>
</dbReference>
<feature type="region of interest" description="Disordered" evidence="1">
    <location>
        <begin position="436"/>
        <end position="489"/>
    </location>
</feature>
<dbReference type="STRING" id="585530.HMPREF0183_0416"/>
<keyword evidence="3" id="KW-1185">Reference proteome</keyword>
<proteinExistence type="predicted"/>
<dbReference type="EMBL" id="ADNU01000015">
    <property type="protein sequence ID" value="EFG48294.1"/>
    <property type="molecule type" value="Genomic_DNA"/>
</dbReference>
<keyword evidence="2" id="KW-0255">Endonuclease</keyword>
<dbReference type="Gene3D" id="1.10.30.50">
    <property type="match status" value="1"/>
</dbReference>
<reference evidence="2 3" key="1">
    <citation type="submission" date="2010-04" db="EMBL/GenBank/DDBJ databases">
        <authorList>
            <person name="Qin X."/>
            <person name="Bachman B."/>
            <person name="Battles P."/>
            <person name="Bell A."/>
            <person name="Bess C."/>
            <person name="Bickham C."/>
            <person name="Chaboub L."/>
            <person name="Chen D."/>
            <person name="Coyle M."/>
            <person name="Deiros D.R."/>
            <person name="Dinh H."/>
            <person name="Forbes L."/>
            <person name="Fowler G."/>
            <person name="Francisco L."/>
            <person name="Fu Q."/>
            <person name="Gubbala S."/>
            <person name="Hale W."/>
            <person name="Han Y."/>
            <person name="Hemphill L."/>
            <person name="Highlander S.K."/>
            <person name="Hirani K."/>
            <person name="Hogues M."/>
            <person name="Jackson L."/>
            <person name="Jakkamsetti A."/>
            <person name="Javaid M."/>
            <person name="Jiang H."/>
            <person name="Korchina V."/>
            <person name="Kovar C."/>
            <person name="Lara F."/>
            <person name="Lee S."/>
            <person name="Mata R."/>
            <person name="Mathew T."/>
            <person name="Moen C."/>
            <person name="Morales K."/>
            <person name="Munidasa M."/>
            <person name="Nazareth L."/>
            <person name="Ngo R."/>
            <person name="Nguyen L."/>
            <person name="Okwuonu G."/>
            <person name="Ongeri F."/>
            <person name="Patil S."/>
            <person name="Petrosino J."/>
            <person name="Pham C."/>
            <person name="Pham P."/>
            <person name="Pu L.-L."/>
            <person name="Puazo M."/>
            <person name="Raj R."/>
            <person name="Reid J."/>
            <person name="Rouhana J."/>
            <person name="Saada N."/>
            <person name="Shang Y."/>
            <person name="Simmons D."/>
            <person name="Thornton R."/>
            <person name="Warren J."/>
            <person name="Weissenberger G."/>
            <person name="Zhang J."/>
            <person name="Zhang L."/>
            <person name="Zhou C."/>
            <person name="Zhu D."/>
            <person name="Muzny D."/>
            <person name="Worley K."/>
            <person name="Gibbs R."/>
        </authorList>
    </citation>
    <scope>NUCLEOTIDE SEQUENCE [LARGE SCALE GENOMIC DNA]</scope>
    <source>
        <strain evidence="2 3">ATCC 49030</strain>
    </source>
</reference>
<dbReference type="RefSeq" id="WP_005882284.1">
    <property type="nucleotide sequence ID" value="NZ_ADNU01000015.1"/>
</dbReference>
<keyword evidence="2" id="KW-0540">Nuclease</keyword>
<feature type="compositionally biased region" description="Basic and acidic residues" evidence="1">
    <location>
        <begin position="443"/>
        <end position="452"/>
    </location>
</feature>
<dbReference type="Proteomes" id="UP000005714">
    <property type="component" value="Unassembled WGS sequence"/>
</dbReference>
<name>D4YKF6_9MICO</name>
<evidence type="ECO:0000313" key="2">
    <source>
        <dbReference type="EMBL" id="EFG48294.1"/>
    </source>
</evidence>
<dbReference type="InterPro" id="IPR003615">
    <property type="entry name" value="HNH_nuc"/>
</dbReference>
<evidence type="ECO:0000313" key="3">
    <source>
        <dbReference type="Proteomes" id="UP000005714"/>
    </source>
</evidence>
<gene>
    <name evidence="2" type="ORF">HMPREF0183_0416</name>
</gene>
<dbReference type="OrthoDB" id="4804306at2"/>
<feature type="region of interest" description="Disordered" evidence="1">
    <location>
        <begin position="345"/>
        <end position="389"/>
    </location>
</feature>
<feature type="compositionally biased region" description="Polar residues" evidence="1">
    <location>
        <begin position="703"/>
        <end position="712"/>
    </location>
</feature>
<keyword evidence="2" id="KW-0378">Hydrolase</keyword>
<feature type="region of interest" description="Disordered" evidence="1">
    <location>
        <begin position="703"/>
        <end position="741"/>
    </location>
</feature>
<dbReference type="eggNOG" id="COG1403">
    <property type="taxonomic scope" value="Bacteria"/>
</dbReference>
<dbReference type="CDD" id="cd00085">
    <property type="entry name" value="HNHc"/>
    <property type="match status" value="1"/>
</dbReference>
<dbReference type="AlphaFoldDB" id="D4YKF6"/>